<feature type="domain" description="ATP-grasp" evidence="4">
    <location>
        <begin position="457"/>
        <end position="656"/>
    </location>
</feature>
<dbReference type="InterPro" id="IPR036052">
    <property type="entry name" value="TrpB-like_PALP_sf"/>
</dbReference>
<dbReference type="RefSeq" id="WP_328775118.1">
    <property type="nucleotide sequence ID" value="NZ_CP108057.1"/>
</dbReference>
<evidence type="ECO:0000313" key="6">
    <source>
        <dbReference type="Proteomes" id="UP001432075"/>
    </source>
</evidence>
<keyword evidence="3" id="KW-0547">Nucleotide-binding</keyword>
<dbReference type="InterPro" id="IPR050214">
    <property type="entry name" value="Cys_Synth/Cystath_Beta-Synth"/>
</dbReference>
<dbReference type="PROSITE" id="PS50975">
    <property type="entry name" value="ATP_GRASP"/>
    <property type="match status" value="1"/>
</dbReference>
<dbReference type="InterPro" id="IPR040570">
    <property type="entry name" value="LAL_C2"/>
</dbReference>
<dbReference type="Gene3D" id="3.30.470.20">
    <property type="entry name" value="ATP-grasp fold, B domain"/>
    <property type="match status" value="1"/>
</dbReference>
<dbReference type="Pfam" id="PF00291">
    <property type="entry name" value="PALP"/>
    <property type="match status" value="1"/>
</dbReference>
<organism evidence="5 6">
    <name type="scientific">Streptomyces goshikiensis</name>
    <dbReference type="NCBI Taxonomy" id="1942"/>
    <lineage>
        <taxon>Bacteria</taxon>
        <taxon>Bacillati</taxon>
        <taxon>Actinomycetota</taxon>
        <taxon>Actinomycetes</taxon>
        <taxon>Kitasatosporales</taxon>
        <taxon>Streptomycetaceae</taxon>
        <taxon>Streptomyces</taxon>
    </lineage>
</organism>
<dbReference type="EMBL" id="CP108057">
    <property type="protein sequence ID" value="WUO44797.1"/>
    <property type="molecule type" value="Genomic_DNA"/>
</dbReference>
<evidence type="ECO:0000259" key="4">
    <source>
        <dbReference type="PROSITE" id="PS50975"/>
    </source>
</evidence>
<evidence type="ECO:0000256" key="2">
    <source>
        <dbReference type="ARBA" id="ARBA00022898"/>
    </source>
</evidence>
<dbReference type="Gene3D" id="3.40.50.1100">
    <property type="match status" value="2"/>
</dbReference>
<dbReference type="InterPro" id="IPR011761">
    <property type="entry name" value="ATP-grasp"/>
</dbReference>
<dbReference type="InterPro" id="IPR001926">
    <property type="entry name" value="TrpB-like_PALP"/>
</dbReference>
<dbReference type="Pfam" id="PF18603">
    <property type="entry name" value="LAL_C2"/>
    <property type="match status" value="1"/>
</dbReference>
<keyword evidence="3" id="KW-0067">ATP-binding</keyword>
<comment type="cofactor">
    <cofactor evidence="1">
        <name>pyridoxal 5'-phosphate</name>
        <dbReference type="ChEBI" id="CHEBI:597326"/>
    </cofactor>
</comment>
<keyword evidence="2" id="KW-0663">Pyridoxal phosphate</keyword>
<proteinExistence type="predicted"/>
<name>A0ABZ1RDE1_9ACTN</name>
<dbReference type="PANTHER" id="PTHR10314">
    <property type="entry name" value="CYSTATHIONINE BETA-SYNTHASE"/>
    <property type="match status" value="1"/>
</dbReference>
<dbReference type="SUPFAM" id="SSF53686">
    <property type="entry name" value="Tryptophan synthase beta subunit-like PLP-dependent enzymes"/>
    <property type="match status" value="1"/>
</dbReference>
<keyword evidence="6" id="KW-1185">Reference proteome</keyword>
<evidence type="ECO:0000256" key="1">
    <source>
        <dbReference type="ARBA" id="ARBA00001933"/>
    </source>
</evidence>
<dbReference type="SUPFAM" id="SSF56059">
    <property type="entry name" value="Glutathione synthetase ATP-binding domain-like"/>
    <property type="match status" value="1"/>
</dbReference>
<sequence>MFFDAMHDSIGSTPLIRLRLDAPPGVEVCAKLEMHNPFAMKDRVARHMLLEARRLGVLLPGAPVIESSSGTMALGIALVGRSLGHPVHIVTDPRIDPITLAKLRALGCEVHVVDRMSSHGWQSARLERLEQLRADLPGAFWPQQYSNPDNPGAYRALAQELVTDLGTVDVLVGAVGSGGSLCGTARALRRHNPDLYVVGVDCVGSALFAQPDRPGRLQSGLGNSLQPANLDASLLDEVHWLNDHEAFAATHDLAREQQIFAGNTSGSVYQVLRHLAAHGEPGRRIVGIFPDRGDRYADTVYSQDHWDEHRLSDLELAPRPREVVYGTEVHSWSRASLHEVRPVRRTLLFVESNTTGTGMAALRLARELDFTPVLLTGEAGRYTGLDDTGAEVVVCDTNSLPALREAVQTRFRAQEIAGITTTSDFYVPTVAELATWLGAPGNPAEAMRTCRDKAKLRETLARAGVRQPRFVVVRDAAAGVTAAAKVGLPCVVKPVDDSGSTNVLRCTSAEEVSAHVTHILARTVNARGLPTAGAALVEELADGPEYSVEMFSVEGRHHCVGITAKSVTGTPYFVEHQHLFPAPVPPAVAEELARTARAALTAAGVRSGPTHTELRLVADGPVIIEVNPRLAGGMIPEMIRLATGTGLLEQQVRAATGQEPLLEPEFARQGGIRFLIAERAGRVLAIEGADRAAAVAGVERVTVTVRPGAEVRPAQDAYGRLGYIIATSERPEEIEDVLDAAEREIRFVYEEFAHEDAQQPTGAGNR</sequence>
<evidence type="ECO:0000313" key="5">
    <source>
        <dbReference type="EMBL" id="WUO44797.1"/>
    </source>
</evidence>
<dbReference type="Gene3D" id="3.40.50.20">
    <property type="match status" value="1"/>
</dbReference>
<dbReference type="CDD" id="cd01561">
    <property type="entry name" value="CBS_like"/>
    <property type="match status" value="1"/>
</dbReference>
<dbReference type="Proteomes" id="UP001432075">
    <property type="component" value="Chromosome"/>
</dbReference>
<reference evidence="5" key="1">
    <citation type="submission" date="2022-10" db="EMBL/GenBank/DDBJ databases">
        <title>The complete genomes of actinobacterial strains from the NBC collection.</title>
        <authorList>
            <person name="Joergensen T.S."/>
            <person name="Alvarez Arevalo M."/>
            <person name="Sterndorff E.B."/>
            <person name="Faurdal D."/>
            <person name="Vuksanovic O."/>
            <person name="Mourched A.-S."/>
            <person name="Charusanti P."/>
            <person name="Shaw S."/>
            <person name="Blin K."/>
            <person name="Weber T."/>
        </authorList>
    </citation>
    <scope>NUCLEOTIDE SEQUENCE</scope>
    <source>
        <strain evidence="5">NBC_00283</strain>
    </source>
</reference>
<dbReference type="Pfam" id="PF13535">
    <property type="entry name" value="ATP-grasp_4"/>
    <property type="match status" value="1"/>
</dbReference>
<accession>A0ABZ1RDE1</accession>
<protein>
    <submittedName>
        <fullName evidence="5">Pyridoxal-phosphate dependent enzyme</fullName>
    </submittedName>
</protein>
<evidence type="ECO:0000256" key="3">
    <source>
        <dbReference type="PROSITE-ProRule" id="PRU00409"/>
    </source>
</evidence>
<gene>
    <name evidence="5" type="ORF">OHU17_02710</name>
</gene>
<dbReference type="SMART" id="SM01209">
    <property type="entry name" value="GARS_A"/>
    <property type="match status" value="1"/>
</dbReference>